<name>A0A0E9WCI7_ANGAN</name>
<dbReference type="AlphaFoldDB" id="A0A0E9WCI7"/>
<feature type="chain" id="PRO_5002434755" evidence="1">
    <location>
        <begin position="24"/>
        <end position="46"/>
    </location>
</feature>
<organism evidence="2">
    <name type="scientific">Anguilla anguilla</name>
    <name type="common">European freshwater eel</name>
    <name type="synonym">Muraena anguilla</name>
    <dbReference type="NCBI Taxonomy" id="7936"/>
    <lineage>
        <taxon>Eukaryota</taxon>
        <taxon>Metazoa</taxon>
        <taxon>Chordata</taxon>
        <taxon>Craniata</taxon>
        <taxon>Vertebrata</taxon>
        <taxon>Euteleostomi</taxon>
        <taxon>Actinopterygii</taxon>
        <taxon>Neopterygii</taxon>
        <taxon>Teleostei</taxon>
        <taxon>Anguilliformes</taxon>
        <taxon>Anguillidae</taxon>
        <taxon>Anguilla</taxon>
    </lineage>
</organism>
<dbReference type="EMBL" id="GBXM01020510">
    <property type="protein sequence ID" value="JAH88067.1"/>
    <property type="molecule type" value="Transcribed_RNA"/>
</dbReference>
<protein>
    <submittedName>
        <fullName evidence="2">Uncharacterized protein</fullName>
    </submittedName>
</protein>
<proteinExistence type="predicted"/>
<feature type="signal peptide" evidence="1">
    <location>
        <begin position="1"/>
        <end position="23"/>
    </location>
</feature>
<sequence>MYGCHWNLLTCLHCVILSAPSRPKACLFVMKCVERQTKQLFSCLNM</sequence>
<evidence type="ECO:0000256" key="1">
    <source>
        <dbReference type="SAM" id="SignalP"/>
    </source>
</evidence>
<keyword evidence="1" id="KW-0732">Signal</keyword>
<reference evidence="2" key="1">
    <citation type="submission" date="2014-11" db="EMBL/GenBank/DDBJ databases">
        <authorList>
            <person name="Amaro Gonzalez C."/>
        </authorList>
    </citation>
    <scope>NUCLEOTIDE SEQUENCE</scope>
</reference>
<accession>A0A0E9WCI7</accession>
<evidence type="ECO:0000313" key="2">
    <source>
        <dbReference type="EMBL" id="JAH88067.1"/>
    </source>
</evidence>
<reference evidence="2" key="2">
    <citation type="journal article" date="2015" name="Fish Shellfish Immunol.">
        <title>Early steps in the European eel (Anguilla anguilla)-Vibrio vulnificus interaction in the gills: Role of the RtxA13 toxin.</title>
        <authorList>
            <person name="Callol A."/>
            <person name="Pajuelo D."/>
            <person name="Ebbesson L."/>
            <person name="Teles M."/>
            <person name="MacKenzie S."/>
            <person name="Amaro C."/>
        </authorList>
    </citation>
    <scope>NUCLEOTIDE SEQUENCE</scope>
</reference>